<evidence type="ECO:0000313" key="3">
    <source>
        <dbReference type="Proteomes" id="UP000078148"/>
    </source>
</evidence>
<accession>A0A172ZMQ5</accession>
<dbReference type="PANTHER" id="PTHR33744">
    <property type="entry name" value="CARBOHYDRATE DIACID REGULATOR"/>
    <property type="match status" value="1"/>
</dbReference>
<dbReference type="EMBL" id="CP013023">
    <property type="protein sequence ID" value="ANF98931.1"/>
    <property type="molecule type" value="Genomic_DNA"/>
</dbReference>
<organism evidence="2 3">
    <name type="scientific">Paenibacillus bovis</name>
    <dbReference type="NCBI Taxonomy" id="1616788"/>
    <lineage>
        <taxon>Bacteria</taxon>
        <taxon>Bacillati</taxon>
        <taxon>Bacillota</taxon>
        <taxon>Bacilli</taxon>
        <taxon>Bacillales</taxon>
        <taxon>Paenibacillaceae</taxon>
        <taxon>Paenibacillus</taxon>
    </lineage>
</organism>
<keyword evidence="3" id="KW-1185">Reference proteome</keyword>
<dbReference type="PANTHER" id="PTHR33744:SF1">
    <property type="entry name" value="DNA-BINDING TRANSCRIPTIONAL ACTIVATOR ADER"/>
    <property type="match status" value="1"/>
</dbReference>
<reference evidence="3" key="1">
    <citation type="submission" date="2015-10" db="EMBL/GenBank/DDBJ databases">
        <title>Genome of Paenibacillus bovis sp. nov.</title>
        <authorList>
            <person name="Wu Z."/>
            <person name="Gao C."/>
            <person name="Liu Z."/>
            <person name="Zheng H."/>
        </authorList>
    </citation>
    <scope>NUCLEOTIDE SEQUENCE [LARGE SCALE GENOMIC DNA]</scope>
    <source>
        <strain evidence="3">BD3526</strain>
    </source>
</reference>
<dbReference type="InterPro" id="IPR042070">
    <property type="entry name" value="PucR_C-HTH_sf"/>
</dbReference>
<dbReference type="KEGG" id="pbv:AR543_20455"/>
<dbReference type="Proteomes" id="UP000078148">
    <property type="component" value="Chromosome"/>
</dbReference>
<evidence type="ECO:0000313" key="2">
    <source>
        <dbReference type="EMBL" id="ANF98931.1"/>
    </source>
</evidence>
<feature type="domain" description="PucR C-terminal helix-turn-helix" evidence="1">
    <location>
        <begin position="323"/>
        <end position="380"/>
    </location>
</feature>
<proteinExistence type="predicted"/>
<dbReference type="Gene3D" id="1.10.10.2840">
    <property type="entry name" value="PucR C-terminal helix-turn-helix domain"/>
    <property type="match status" value="1"/>
</dbReference>
<name>A0A172ZMQ5_9BACL</name>
<sequence length="388" mass="44229">MISEVMGSPVTIEDEGHRLLAYSTHDPSTDPARIATIVGRKVPEHVQRALYESGAMQRLLDSEEPQHIRELSEVGLRSRMAISVRHYDEVIGYIWLLENDGSYTTAQLQQFKRGAQIAASKMMQQQQRQQKMELLRRLLNGRFQSEQEAAQQSREAGVELPVSGYVLIMEQAGQPDTSSWYDKVVQASGEYAVKVHLQLLEPNRLILLCGIKSVFQSDSSAELSARIRMIITRLRLLLPVDGICYAAGEGFGSALHIQRSYRQARELITLHQHLPETHHIHYYPDAGFYRYLNAMQREAEQFPVSWGPIERLAAYDREHNSNLLQTLAVFLDHDSDAKQAAAQLHVHTNTLNYRLRRIAEVGHVNLDSMAEKVTLYLELKLLWFEGDS</sequence>
<protein>
    <recommendedName>
        <fullName evidence="1">PucR C-terminal helix-turn-helix domain-containing protein</fullName>
    </recommendedName>
</protein>
<dbReference type="InterPro" id="IPR025736">
    <property type="entry name" value="PucR_C-HTH_dom"/>
</dbReference>
<gene>
    <name evidence="2" type="ORF">AR543_20455</name>
</gene>
<evidence type="ECO:0000259" key="1">
    <source>
        <dbReference type="Pfam" id="PF13556"/>
    </source>
</evidence>
<dbReference type="InterPro" id="IPR051448">
    <property type="entry name" value="CdaR-like_regulators"/>
</dbReference>
<dbReference type="AlphaFoldDB" id="A0A172ZMQ5"/>
<reference evidence="2 3" key="2">
    <citation type="journal article" date="2016" name="Int. J. Syst. Evol. Microbiol.">
        <title>Paenibacillus bovis sp. nov., isolated from raw yak (Bos grunniens) milk.</title>
        <authorList>
            <person name="Gao C."/>
            <person name="Han J."/>
            <person name="Liu Z."/>
            <person name="Xu X."/>
            <person name="Hang F."/>
            <person name="Wu Z."/>
        </authorList>
    </citation>
    <scope>NUCLEOTIDE SEQUENCE [LARGE SCALE GENOMIC DNA]</scope>
    <source>
        <strain evidence="2 3">BD3526</strain>
    </source>
</reference>
<dbReference type="STRING" id="1616788.AR543_20455"/>
<dbReference type="Pfam" id="PF13556">
    <property type="entry name" value="HTH_30"/>
    <property type="match status" value="1"/>
</dbReference>